<accession>A0A2N0QWK9</accession>
<dbReference type="AlphaFoldDB" id="A0A2N0QWK9"/>
<dbReference type="Proteomes" id="UP000232688">
    <property type="component" value="Unassembled WGS sequence"/>
</dbReference>
<sequence>MAHGSDLDFTEIINNHLQQPTNVIQMGHTQMEYNQIEHNQMEYIPNELKYQIQFSLQSLRYDSRTFIKVHT</sequence>
<reference evidence="1 2" key="1">
    <citation type="submission" date="2017-10" db="EMBL/GenBank/DDBJ databases">
        <title>Extensive intraspecific genome diversity in a model arbuscular mycorrhizal fungus.</title>
        <authorList>
            <person name="Chen E.C.H."/>
            <person name="Morin E."/>
            <person name="Baudet D."/>
            <person name="Noel J."/>
            <person name="Ndikumana S."/>
            <person name="Charron P."/>
            <person name="St-Onge C."/>
            <person name="Giorgi J."/>
            <person name="Grigoriev I.V."/>
            <person name="Roux C."/>
            <person name="Martin F.M."/>
            <person name="Corradi N."/>
        </authorList>
    </citation>
    <scope>NUCLEOTIDE SEQUENCE [LARGE SCALE GENOMIC DNA]</scope>
    <source>
        <strain evidence="1 2">A1</strain>
    </source>
</reference>
<dbReference type="EMBL" id="LLXH01002601">
    <property type="protein sequence ID" value="PKC55447.1"/>
    <property type="molecule type" value="Genomic_DNA"/>
</dbReference>
<proteinExistence type="predicted"/>
<evidence type="ECO:0000313" key="2">
    <source>
        <dbReference type="Proteomes" id="UP000232688"/>
    </source>
</evidence>
<organism evidence="1 2">
    <name type="scientific">Rhizophagus irregularis</name>
    <dbReference type="NCBI Taxonomy" id="588596"/>
    <lineage>
        <taxon>Eukaryota</taxon>
        <taxon>Fungi</taxon>
        <taxon>Fungi incertae sedis</taxon>
        <taxon>Mucoromycota</taxon>
        <taxon>Glomeromycotina</taxon>
        <taxon>Glomeromycetes</taxon>
        <taxon>Glomerales</taxon>
        <taxon>Glomeraceae</taxon>
        <taxon>Rhizophagus</taxon>
    </lineage>
</organism>
<dbReference type="VEuPathDB" id="FungiDB:RhiirA1_475598"/>
<reference evidence="1 2" key="2">
    <citation type="submission" date="2017-10" db="EMBL/GenBank/DDBJ databases">
        <title>Genome analyses suggest a sexual origin of heterokaryosis in a supposedly ancient asexual fungus.</title>
        <authorList>
            <person name="Corradi N."/>
            <person name="Sedzielewska K."/>
            <person name="Noel J."/>
            <person name="Charron P."/>
            <person name="Farinelli L."/>
            <person name="Marton T."/>
            <person name="Kruger M."/>
            <person name="Pelin A."/>
            <person name="Brachmann A."/>
            <person name="Corradi N."/>
        </authorList>
    </citation>
    <scope>NUCLEOTIDE SEQUENCE [LARGE SCALE GENOMIC DNA]</scope>
    <source>
        <strain evidence="1 2">A1</strain>
    </source>
</reference>
<protein>
    <submittedName>
        <fullName evidence="1">Uncharacterized protein</fullName>
    </submittedName>
</protein>
<comment type="caution">
    <text evidence="1">The sequence shown here is derived from an EMBL/GenBank/DDBJ whole genome shotgun (WGS) entry which is preliminary data.</text>
</comment>
<name>A0A2N0QWK9_9GLOM</name>
<gene>
    <name evidence="1" type="ORF">RhiirA1_475598</name>
</gene>
<evidence type="ECO:0000313" key="1">
    <source>
        <dbReference type="EMBL" id="PKC55447.1"/>
    </source>
</evidence>